<dbReference type="InterPro" id="IPR001099">
    <property type="entry name" value="Chalcone/stilbene_synt_N"/>
</dbReference>
<dbReference type="InterPro" id="IPR016039">
    <property type="entry name" value="Thiolase-like"/>
</dbReference>
<evidence type="ECO:0000259" key="5">
    <source>
        <dbReference type="Pfam" id="PF00195"/>
    </source>
</evidence>
<feature type="domain" description="Chalcone/stilbene synthase C-terminal" evidence="6">
    <location>
        <begin position="279"/>
        <end position="380"/>
    </location>
</feature>
<reference evidence="7 8" key="1">
    <citation type="journal article" date="2010" name="Nature">
        <title>The Ectocarpus genome and the independent evolution of multicellularity in brown algae.</title>
        <authorList>
            <person name="Cock J.M."/>
            <person name="Sterck L."/>
            <person name="Rouze P."/>
            <person name="Scornet D."/>
            <person name="Allen A.E."/>
            <person name="Amoutzias G."/>
            <person name="Anthouard V."/>
            <person name="Artiguenave F."/>
            <person name="Aury J.M."/>
            <person name="Badger J.H."/>
            <person name="Beszteri B."/>
            <person name="Billiau K."/>
            <person name="Bonnet E."/>
            <person name="Bothwell J.H."/>
            <person name="Bowler C."/>
            <person name="Boyen C."/>
            <person name="Brownlee C."/>
            <person name="Carrano C.J."/>
            <person name="Charrier B."/>
            <person name="Cho G.Y."/>
            <person name="Coelho S.M."/>
            <person name="Collen J."/>
            <person name="Corre E."/>
            <person name="Da Silva C."/>
            <person name="Delage L."/>
            <person name="Delaroque N."/>
            <person name="Dittami S.M."/>
            <person name="Doulbeau S."/>
            <person name="Elias M."/>
            <person name="Farnham G."/>
            <person name="Gachon C.M."/>
            <person name="Gschloessl B."/>
            <person name="Heesch S."/>
            <person name="Jabbari K."/>
            <person name="Jubin C."/>
            <person name="Kawai H."/>
            <person name="Kimura K."/>
            <person name="Kloareg B."/>
            <person name="Kupper F.C."/>
            <person name="Lang D."/>
            <person name="Le Bail A."/>
            <person name="Leblanc C."/>
            <person name="Lerouge P."/>
            <person name="Lohr M."/>
            <person name="Lopez P.J."/>
            <person name="Martens C."/>
            <person name="Maumus F."/>
            <person name="Michel G."/>
            <person name="Miranda-Saavedra D."/>
            <person name="Morales J."/>
            <person name="Moreau H."/>
            <person name="Motomura T."/>
            <person name="Nagasato C."/>
            <person name="Napoli C.A."/>
            <person name="Nelson D.R."/>
            <person name="Nyvall-Collen P."/>
            <person name="Peters A.F."/>
            <person name="Pommier C."/>
            <person name="Potin P."/>
            <person name="Poulain J."/>
            <person name="Quesneville H."/>
            <person name="Read B."/>
            <person name="Rensing S.A."/>
            <person name="Ritter A."/>
            <person name="Rousvoal S."/>
            <person name="Samanta M."/>
            <person name="Samson G."/>
            <person name="Schroeder D.C."/>
            <person name="Segurens B."/>
            <person name="Strittmatter M."/>
            <person name="Tonon T."/>
            <person name="Tregear J.W."/>
            <person name="Valentin K."/>
            <person name="von Dassow P."/>
            <person name="Yamagishi T."/>
            <person name="Van de Peer Y."/>
            <person name="Wincker P."/>
        </authorList>
    </citation>
    <scope>NUCLEOTIDE SEQUENCE [LARGE SCALE GENOMIC DNA]</scope>
    <source>
        <strain evidence="8">Ec32 / CCAP1310/4</strain>
    </source>
</reference>
<keyword evidence="8" id="KW-1185">Reference proteome</keyword>
<keyword evidence="4" id="KW-1133">Transmembrane helix</keyword>
<name>D7FHT0_ECTSI</name>
<evidence type="ECO:0000313" key="7">
    <source>
        <dbReference type="EMBL" id="CBJ28635.1"/>
    </source>
</evidence>
<dbReference type="PANTHER" id="PTHR11877">
    <property type="entry name" value="HYDROXYMETHYLGLUTARYL-COA SYNTHASE"/>
    <property type="match status" value="1"/>
</dbReference>
<feature type="transmembrane region" description="Helical" evidence="4">
    <location>
        <begin position="6"/>
        <end position="25"/>
    </location>
</feature>
<evidence type="ECO:0000256" key="3">
    <source>
        <dbReference type="RuleBase" id="RU003633"/>
    </source>
</evidence>
<dbReference type="GO" id="GO:0016747">
    <property type="term" value="F:acyltransferase activity, transferring groups other than amino-acyl groups"/>
    <property type="evidence" value="ECO:0007669"/>
    <property type="project" value="InterPro"/>
</dbReference>
<sequence>MPADHAIQIVLAYCIVPLLSFLVVLRSVRKAKGFYSRDGERSGSTVHAVIASVATGTPQYRCTQEQALRVASKVPGTKSVRPTLERLYRNTCIGSRHFAVPDFTPQKRAEGDKALFPADGSYEVPVDVRLAKFKQKAAPLVCDVSLRAIKESGVDVSQIAKLVVVSSTGFSGPGLDCDLIKNLGLPRSVDRTMVGLMGCAGALHGLRVASDFVIAHPGECALMVCVELSSLHANFQDNTANAVSMALFADGCAATVLKGARKAECPKGSLVVADSHSWLIEDSEDGITVDIEPNSIVCVLSKLVPKIIANSVGPFVDGFLGRNSMKRKDVDFWVVHPGGSAIITEVQNGLGLTEEHTADSWAVLGEYGNMLSPTSMFVLSR</sequence>
<dbReference type="InterPro" id="IPR011141">
    <property type="entry name" value="Polyketide_synthase_type-III"/>
</dbReference>
<dbReference type="InterPro" id="IPR012328">
    <property type="entry name" value="Chalcone/stilbene_synt_C"/>
</dbReference>
<comment type="similarity">
    <text evidence="1 3">Belongs to the thiolase-like superfamily. Chalcone/stilbene synthases family.</text>
</comment>
<evidence type="ECO:0000259" key="6">
    <source>
        <dbReference type="Pfam" id="PF02797"/>
    </source>
</evidence>
<protein>
    <submittedName>
        <fullName evidence="7">Polyketide Synthase III (C-terminal region) Polyketide Synthase III (N-terminal region)</fullName>
        <ecNumber evidence="7">2.3.1.-</ecNumber>
    </submittedName>
</protein>
<organism evidence="7 8">
    <name type="scientific">Ectocarpus siliculosus</name>
    <name type="common">Brown alga</name>
    <name type="synonym">Conferva siliculosa</name>
    <dbReference type="NCBI Taxonomy" id="2880"/>
    <lineage>
        <taxon>Eukaryota</taxon>
        <taxon>Sar</taxon>
        <taxon>Stramenopiles</taxon>
        <taxon>Ochrophyta</taxon>
        <taxon>PX clade</taxon>
        <taxon>Phaeophyceae</taxon>
        <taxon>Ectocarpales</taxon>
        <taxon>Ectocarpaceae</taxon>
        <taxon>Ectocarpus</taxon>
    </lineage>
</organism>
<dbReference type="Pfam" id="PF02797">
    <property type="entry name" value="Chal_sti_synt_C"/>
    <property type="match status" value="1"/>
</dbReference>
<keyword evidence="3 7" id="KW-0012">Acyltransferase</keyword>
<dbReference type="Pfam" id="PF00195">
    <property type="entry name" value="Chal_sti_synt_N"/>
    <property type="match status" value="1"/>
</dbReference>
<dbReference type="PANTHER" id="PTHR11877:SF46">
    <property type="entry name" value="TYPE III POLYKETIDE SYNTHASE A"/>
    <property type="match status" value="1"/>
</dbReference>
<evidence type="ECO:0000256" key="2">
    <source>
        <dbReference type="ARBA" id="ARBA00022679"/>
    </source>
</evidence>
<feature type="domain" description="Chalcone/stilbene synthase N-terminal" evidence="5">
    <location>
        <begin position="47"/>
        <end position="257"/>
    </location>
</feature>
<dbReference type="EMBL" id="FN649760">
    <property type="protein sequence ID" value="CBJ28635.1"/>
    <property type="molecule type" value="Genomic_DNA"/>
</dbReference>
<dbReference type="EC" id="2.3.1.-" evidence="7"/>
<dbReference type="CDD" id="cd00831">
    <property type="entry name" value="CHS_like"/>
    <property type="match status" value="1"/>
</dbReference>
<dbReference type="Gene3D" id="3.40.47.10">
    <property type="match status" value="2"/>
</dbReference>
<proteinExistence type="inferred from homology"/>
<dbReference type="SUPFAM" id="SSF53901">
    <property type="entry name" value="Thiolase-like"/>
    <property type="match status" value="2"/>
</dbReference>
<dbReference type="STRING" id="2880.D7FHT0"/>
<keyword evidence="2 3" id="KW-0808">Transferase</keyword>
<gene>
    <name evidence="7" type="primary">PKS</name>
    <name evidence="7" type="ORF">Esi_0110_0075</name>
</gene>
<keyword evidence="4" id="KW-0812">Transmembrane</keyword>
<dbReference type="Proteomes" id="UP000002630">
    <property type="component" value="Unassembled WGS sequence"/>
</dbReference>
<accession>D7FHT0</accession>
<dbReference type="PIRSF" id="PIRSF000451">
    <property type="entry name" value="PKS_III"/>
    <property type="match status" value="1"/>
</dbReference>
<dbReference type="AlphaFoldDB" id="D7FHT0"/>
<dbReference type="GO" id="GO:0030639">
    <property type="term" value="P:polyketide biosynthetic process"/>
    <property type="evidence" value="ECO:0007669"/>
    <property type="project" value="TreeGrafter"/>
</dbReference>
<evidence type="ECO:0000256" key="1">
    <source>
        <dbReference type="ARBA" id="ARBA00005531"/>
    </source>
</evidence>
<keyword evidence="4" id="KW-0472">Membrane</keyword>
<dbReference type="InParanoid" id="D7FHT0"/>
<evidence type="ECO:0000256" key="4">
    <source>
        <dbReference type="SAM" id="Phobius"/>
    </source>
</evidence>
<evidence type="ECO:0000313" key="8">
    <source>
        <dbReference type="Proteomes" id="UP000002630"/>
    </source>
</evidence>
<dbReference type="OrthoDB" id="1558779at2759"/>